<keyword evidence="2" id="KW-1185">Reference proteome</keyword>
<sequence length="588" mass="65696">MDDFDWQAADDGPSLEEIERCASVLRRISPSDLARPELDSVRQAGLPLFRRLVLKEKFGSEDVVDFLKQKSDVYQMTVKLERLHRVVKDEHDKRRQKAETCGMNLRRKADLAAIKAESALPDSLAIADGCTVEEQAAGPPKLDGEAGLDQNRTAEAGIVQEEVHRLLNVPADSLYSNCNMCRGQYLEHHHFYHQLCPRCAEHNWQKRQQVADMRGMVCVVTGGRVRIGFQIVLKLLRAGAFVLTTSRFPCDCALRYSKEPDYHEWRERLEVCGPLELCDLRLVERFCQQLLRRFPRIHVDILAQVISPLYPGERSGAAPRDHRRYALVEPVLVCLSVPRPDALLQLSVFSVTCVGVSLCVAVLIFFTAAFASAVVCLPQSLGTSSRQLRDFLGWPLAFESMLAMAFNSYGGNNCEEMAVADATSLKQDRGLGECGRPGGAFTPVLRWEKTKVKDGVTTEQEQDMRVLVPTPTPEAHALLQITALQRGCAMHTFDIVAAFLAGKDPDREVGVYAPTSRMEANLRGIYLSADRRDIEYAVKELARHMATPRRCDMNRAIMLGGYLQHSPSLVRVTALDACAYDGPLQLDV</sequence>
<dbReference type="Gene3D" id="3.40.50.720">
    <property type="entry name" value="NAD(P)-binding Rossmann-like Domain"/>
    <property type="match status" value="1"/>
</dbReference>
<dbReference type="EMBL" id="LSRX01001149">
    <property type="protein sequence ID" value="OLP83023.1"/>
    <property type="molecule type" value="Genomic_DNA"/>
</dbReference>
<comment type="caution">
    <text evidence="1">The sequence shown here is derived from an EMBL/GenBank/DDBJ whole genome shotgun (WGS) entry which is preliminary data.</text>
</comment>
<dbReference type="Proteomes" id="UP000186817">
    <property type="component" value="Unassembled WGS sequence"/>
</dbReference>
<dbReference type="OrthoDB" id="444330at2759"/>
<name>A0A1Q9CJC6_SYMMI</name>
<dbReference type="InterPro" id="IPR036291">
    <property type="entry name" value="NAD(P)-bd_dom_sf"/>
</dbReference>
<proteinExistence type="predicted"/>
<organism evidence="1 2">
    <name type="scientific">Symbiodinium microadriaticum</name>
    <name type="common">Dinoflagellate</name>
    <name type="synonym">Zooxanthella microadriatica</name>
    <dbReference type="NCBI Taxonomy" id="2951"/>
    <lineage>
        <taxon>Eukaryota</taxon>
        <taxon>Sar</taxon>
        <taxon>Alveolata</taxon>
        <taxon>Dinophyceae</taxon>
        <taxon>Suessiales</taxon>
        <taxon>Symbiodiniaceae</taxon>
        <taxon>Symbiodinium</taxon>
    </lineage>
</organism>
<accession>A0A1Q9CJC6</accession>
<dbReference type="AlphaFoldDB" id="A0A1Q9CJC6"/>
<evidence type="ECO:0000313" key="2">
    <source>
        <dbReference type="Proteomes" id="UP000186817"/>
    </source>
</evidence>
<gene>
    <name evidence="1" type="ORF">AK812_SmicGene36269</name>
</gene>
<dbReference type="SUPFAM" id="SSF51735">
    <property type="entry name" value="NAD(P)-binding Rossmann-fold domains"/>
    <property type="match status" value="1"/>
</dbReference>
<evidence type="ECO:0000313" key="1">
    <source>
        <dbReference type="EMBL" id="OLP83023.1"/>
    </source>
</evidence>
<reference evidence="1 2" key="1">
    <citation type="submission" date="2016-02" db="EMBL/GenBank/DDBJ databases">
        <title>Genome analysis of coral dinoflagellate symbionts highlights evolutionary adaptations to a symbiotic lifestyle.</title>
        <authorList>
            <person name="Aranda M."/>
            <person name="Li Y."/>
            <person name="Liew Y.J."/>
            <person name="Baumgarten S."/>
            <person name="Simakov O."/>
            <person name="Wilson M."/>
            <person name="Piel J."/>
            <person name="Ashoor H."/>
            <person name="Bougouffa S."/>
            <person name="Bajic V.B."/>
            <person name="Ryu T."/>
            <person name="Ravasi T."/>
            <person name="Bayer T."/>
            <person name="Micklem G."/>
            <person name="Kim H."/>
            <person name="Bhak J."/>
            <person name="Lajeunesse T.C."/>
            <person name="Voolstra C.R."/>
        </authorList>
    </citation>
    <scope>NUCLEOTIDE SEQUENCE [LARGE SCALE GENOMIC DNA]</scope>
    <source>
        <strain evidence="1 2">CCMP2467</strain>
    </source>
</reference>
<protein>
    <submittedName>
        <fullName evidence="1">Uncharacterized protein</fullName>
    </submittedName>
</protein>